<dbReference type="PROSITE" id="PS50110">
    <property type="entry name" value="RESPONSE_REGULATORY"/>
    <property type="match status" value="1"/>
</dbReference>
<evidence type="ECO:0000313" key="5">
    <source>
        <dbReference type="Proteomes" id="UP000708298"/>
    </source>
</evidence>
<reference evidence="4" key="2">
    <citation type="submission" date="2021-01" db="EMBL/GenBank/DDBJ databases">
        <authorList>
            <person name="Mieszkin S."/>
            <person name="Pouder E."/>
            <person name="Alain K."/>
        </authorList>
    </citation>
    <scope>NUCLEOTIDE SEQUENCE</scope>
    <source>
        <strain evidence="4">HW T2.11</strain>
    </source>
</reference>
<feature type="domain" description="Response regulatory" evidence="3">
    <location>
        <begin position="4"/>
        <end position="120"/>
    </location>
</feature>
<accession>A0A963YW39</accession>
<reference evidence="4" key="1">
    <citation type="journal article" date="2021" name="Microorganisms">
        <title>Acidisoma silvae sp. nov. and Acidisomacellulosilytica sp. nov., Two Acidophilic Bacteria Isolated from Decaying Wood, Hydrolyzing Cellulose and Producing Poly-3-hydroxybutyrate.</title>
        <authorList>
            <person name="Mieszkin S."/>
            <person name="Pouder E."/>
            <person name="Uroz S."/>
            <person name="Simon-Colin C."/>
            <person name="Alain K."/>
        </authorList>
    </citation>
    <scope>NUCLEOTIDE SEQUENCE</scope>
    <source>
        <strain evidence="4">HW T2.11</strain>
    </source>
</reference>
<name>A0A963YW39_9PROT</name>
<comment type="caution">
    <text evidence="4">The sequence shown here is derived from an EMBL/GenBank/DDBJ whole genome shotgun (WGS) entry which is preliminary data.</text>
</comment>
<evidence type="ECO:0000313" key="4">
    <source>
        <dbReference type="EMBL" id="MCB8877945.1"/>
    </source>
</evidence>
<dbReference type="PANTHER" id="PTHR44591">
    <property type="entry name" value="STRESS RESPONSE REGULATOR PROTEIN 1"/>
    <property type="match status" value="1"/>
</dbReference>
<dbReference type="RefSeq" id="WP_227323589.1">
    <property type="nucleotide sequence ID" value="NZ_JAESVB010000020.1"/>
</dbReference>
<dbReference type="AlphaFoldDB" id="A0A963YW39"/>
<sequence length="135" mass="14813">MMKRLLLVDDEETIRFLAAEFLRDEGFDVVEAESGDDALGHLRQSEAFDILVSDVQMPGLRDGVDLVACARAILPNIAVVVVSGYAASLSERLAALRQPHEFLPKPFHLTELTDSINQAAAKHASNNSLRSEVRV</sequence>
<keyword evidence="5" id="KW-1185">Reference proteome</keyword>
<keyword evidence="1 2" id="KW-0597">Phosphoprotein</keyword>
<organism evidence="4 5">
    <name type="scientific">Acidisoma silvae</name>
    <dbReference type="NCBI Taxonomy" id="2802396"/>
    <lineage>
        <taxon>Bacteria</taxon>
        <taxon>Pseudomonadati</taxon>
        <taxon>Pseudomonadota</taxon>
        <taxon>Alphaproteobacteria</taxon>
        <taxon>Acetobacterales</taxon>
        <taxon>Acidocellaceae</taxon>
        <taxon>Acidisoma</taxon>
    </lineage>
</organism>
<proteinExistence type="predicted"/>
<feature type="modified residue" description="4-aspartylphosphate" evidence="2">
    <location>
        <position position="54"/>
    </location>
</feature>
<dbReference type="InterPro" id="IPR050595">
    <property type="entry name" value="Bact_response_regulator"/>
</dbReference>
<dbReference type="Gene3D" id="3.40.50.2300">
    <property type="match status" value="1"/>
</dbReference>
<dbReference type="EMBL" id="JAESVB010000020">
    <property type="protein sequence ID" value="MCB8877945.1"/>
    <property type="molecule type" value="Genomic_DNA"/>
</dbReference>
<evidence type="ECO:0000256" key="1">
    <source>
        <dbReference type="ARBA" id="ARBA00022553"/>
    </source>
</evidence>
<gene>
    <name evidence="4" type="ORF">ASILVAE211_22330</name>
</gene>
<dbReference type="InterPro" id="IPR011006">
    <property type="entry name" value="CheY-like_superfamily"/>
</dbReference>
<dbReference type="InterPro" id="IPR001789">
    <property type="entry name" value="Sig_transdc_resp-reg_receiver"/>
</dbReference>
<dbReference type="Pfam" id="PF00072">
    <property type="entry name" value="Response_reg"/>
    <property type="match status" value="1"/>
</dbReference>
<dbReference type="CDD" id="cd00156">
    <property type="entry name" value="REC"/>
    <property type="match status" value="1"/>
</dbReference>
<dbReference type="PANTHER" id="PTHR44591:SF21">
    <property type="entry name" value="TWO-COMPONENT RESPONSE REGULATOR"/>
    <property type="match status" value="1"/>
</dbReference>
<dbReference type="Proteomes" id="UP000708298">
    <property type="component" value="Unassembled WGS sequence"/>
</dbReference>
<dbReference type="SUPFAM" id="SSF52172">
    <property type="entry name" value="CheY-like"/>
    <property type="match status" value="1"/>
</dbReference>
<evidence type="ECO:0000256" key="2">
    <source>
        <dbReference type="PROSITE-ProRule" id="PRU00169"/>
    </source>
</evidence>
<dbReference type="SMART" id="SM00448">
    <property type="entry name" value="REC"/>
    <property type="match status" value="1"/>
</dbReference>
<dbReference type="GO" id="GO:0000160">
    <property type="term" value="P:phosphorelay signal transduction system"/>
    <property type="evidence" value="ECO:0007669"/>
    <property type="project" value="InterPro"/>
</dbReference>
<evidence type="ECO:0000259" key="3">
    <source>
        <dbReference type="PROSITE" id="PS50110"/>
    </source>
</evidence>
<protein>
    <submittedName>
        <fullName evidence="4">Response regulator</fullName>
    </submittedName>
</protein>